<dbReference type="PROSITE" id="PS51257">
    <property type="entry name" value="PROKAR_LIPOPROTEIN"/>
    <property type="match status" value="1"/>
</dbReference>
<sequence length="219" mass="24005">MAVPKPTILRRNAMLLAVLTVFGACASGPRLRPMTAHECMTRVMYFESNRSSPDGMLAVGTVVMNRLQSGLYPKSVCGVVGQKNQFALGVLSKPMNKGRDLAAKMATRVLRGERHPSVSKAMFFHTAGMTFPYTNMHYLVEAGGNVFYEKRKNARRIDDPPFRNPSSPTAQTEPRLIRIAEEPRYVRPPSVSHRIAAPAPHSVGLAPMTVTDLIAANGN</sequence>
<dbReference type="GO" id="GO:0016787">
    <property type="term" value="F:hydrolase activity"/>
    <property type="evidence" value="ECO:0007669"/>
    <property type="project" value="InterPro"/>
</dbReference>
<comment type="caution">
    <text evidence="3">The sequence shown here is derived from an EMBL/GenBank/DDBJ whole genome shotgun (WGS) entry which is preliminary data.</text>
</comment>
<dbReference type="Pfam" id="PF07486">
    <property type="entry name" value="Hydrolase_2"/>
    <property type="match status" value="1"/>
</dbReference>
<proteinExistence type="predicted"/>
<evidence type="ECO:0000313" key="3">
    <source>
        <dbReference type="EMBL" id="KKN85145.1"/>
    </source>
</evidence>
<reference evidence="3" key="1">
    <citation type="journal article" date="2015" name="Nature">
        <title>Complex archaea that bridge the gap between prokaryotes and eukaryotes.</title>
        <authorList>
            <person name="Spang A."/>
            <person name="Saw J.H."/>
            <person name="Jorgensen S.L."/>
            <person name="Zaremba-Niedzwiedzka K."/>
            <person name="Martijn J."/>
            <person name="Lind A.E."/>
            <person name="van Eijk R."/>
            <person name="Schleper C."/>
            <person name="Guy L."/>
            <person name="Ettema T.J."/>
        </authorList>
    </citation>
    <scope>NUCLEOTIDE SEQUENCE</scope>
</reference>
<feature type="region of interest" description="Disordered" evidence="1">
    <location>
        <begin position="156"/>
        <end position="175"/>
    </location>
</feature>
<protein>
    <recommendedName>
        <fullName evidence="2">Cell wall hydrolase SleB domain-containing protein</fullName>
    </recommendedName>
</protein>
<gene>
    <name evidence="3" type="ORF">LCGC14_0281270</name>
</gene>
<feature type="domain" description="Cell wall hydrolase SleB" evidence="2">
    <location>
        <begin position="52"/>
        <end position="148"/>
    </location>
</feature>
<dbReference type="Gene3D" id="1.10.10.2520">
    <property type="entry name" value="Cell wall hydrolase SleB, domain 1"/>
    <property type="match status" value="1"/>
</dbReference>
<dbReference type="InterPro" id="IPR042047">
    <property type="entry name" value="SleB_dom1"/>
</dbReference>
<dbReference type="InterPro" id="IPR011105">
    <property type="entry name" value="Cell_wall_hydrolase_SleB"/>
</dbReference>
<dbReference type="EMBL" id="LAZR01000162">
    <property type="protein sequence ID" value="KKN85145.1"/>
    <property type="molecule type" value="Genomic_DNA"/>
</dbReference>
<dbReference type="AlphaFoldDB" id="A0A0F9TVT6"/>
<accession>A0A0F9TVT6</accession>
<evidence type="ECO:0000259" key="2">
    <source>
        <dbReference type="Pfam" id="PF07486"/>
    </source>
</evidence>
<organism evidence="3">
    <name type="scientific">marine sediment metagenome</name>
    <dbReference type="NCBI Taxonomy" id="412755"/>
    <lineage>
        <taxon>unclassified sequences</taxon>
        <taxon>metagenomes</taxon>
        <taxon>ecological metagenomes</taxon>
    </lineage>
</organism>
<evidence type="ECO:0000256" key="1">
    <source>
        <dbReference type="SAM" id="MobiDB-lite"/>
    </source>
</evidence>
<name>A0A0F9TVT6_9ZZZZ</name>